<keyword evidence="2" id="KW-1185">Reference proteome</keyword>
<gene>
    <name evidence="1" type="ORF">OFY17_03700</name>
</gene>
<proteinExistence type="predicted"/>
<dbReference type="InterPro" id="IPR011990">
    <property type="entry name" value="TPR-like_helical_dom_sf"/>
</dbReference>
<dbReference type="RefSeq" id="WP_263529353.1">
    <property type="nucleotide sequence ID" value="NZ_JAOVZB010000001.1"/>
</dbReference>
<reference evidence="1 2" key="1">
    <citation type="submission" date="2022-10" db="EMBL/GenBank/DDBJ databases">
        <title>Marinomonas transparenta sp. nov. and Marinomonas sargassi sp. nov., isolated from marine alga (Sargassum natans (L.) Gaillon).</title>
        <authorList>
            <person name="Wang Y."/>
        </authorList>
    </citation>
    <scope>NUCLEOTIDE SEQUENCE [LARGE SCALE GENOMIC DNA]</scope>
    <source>
        <strain evidence="1 2">C2222</strain>
    </source>
</reference>
<dbReference type="EMBL" id="JAOVZB010000001">
    <property type="protein sequence ID" value="MCV2401985.1"/>
    <property type="molecule type" value="Genomic_DNA"/>
</dbReference>
<evidence type="ECO:0000313" key="2">
    <source>
        <dbReference type="Proteomes" id="UP001209713"/>
    </source>
</evidence>
<name>A0ABT2YQ28_9GAMM</name>
<sequence length="411" mass="46233">MSLKKLNHKNKQRFSALLKEATHHLKVHQYQAALQAYKKIYNLTHDPRSLQLQGLCLYKLNQLDEAISVSELALAKFKQIGQLDVPTLENLTEVYGIHGDVEKSHYYGKKCLQAKDSLAMKGAKSFQLLEASSSLGKKQVFSFSLFGASPRYCENAILNVKAVQQIFPDFICRFYIDESVPKQVQSRLVAEKAEVVLVESDFRPLPGTMWRFLALDDEEVAVVICRDADSVVSMREKAIVEEWLSSDFKAHVIRDFPSHCELLLAGLFGIKRGAISPIKGAMLGFVEAAKNGRYTDQQFLRHCIWPQIKLTALTHDRCFQFGEHMGTEALPSPASSTDHIGSNLGAKSISLSSDLPDGSHVEFYFVFDSHDKRGPYQAVVKNKSWSSPIPDAYIDSLNEKSMTIEWKRIAS</sequence>
<comment type="caution">
    <text evidence="1">The sequence shown here is derived from an EMBL/GenBank/DDBJ whole genome shotgun (WGS) entry which is preliminary data.</text>
</comment>
<dbReference type="SUPFAM" id="SSF48452">
    <property type="entry name" value="TPR-like"/>
    <property type="match status" value="1"/>
</dbReference>
<protein>
    <recommendedName>
        <fullName evidence="3">Tetratricopeptide repeat protein</fullName>
    </recommendedName>
</protein>
<evidence type="ECO:0000313" key="1">
    <source>
        <dbReference type="EMBL" id="MCV2401985.1"/>
    </source>
</evidence>
<accession>A0ABT2YQ28</accession>
<dbReference type="Proteomes" id="UP001209713">
    <property type="component" value="Unassembled WGS sequence"/>
</dbReference>
<dbReference type="Gene3D" id="1.25.40.10">
    <property type="entry name" value="Tetratricopeptide repeat domain"/>
    <property type="match status" value="1"/>
</dbReference>
<organism evidence="1 2">
    <name type="scientific">Marinomonas sargassi</name>
    <dbReference type="NCBI Taxonomy" id="2984494"/>
    <lineage>
        <taxon>Bacteria</taxon>
        <taxon>Pseudomonadati</taxon>
        <taxon>Pseudomonadota</taxon>
        <taxon>Gammaproteobacteria</taxon>
        <taxon>Oceanospirillales</taxon>
        <taxon>Oceanospirillaceae</taxon>
        <taxon>Marinomonas</taxon>
    </lineage>
</organism>
<evidence type="ECO:0008006" key="3">
    <source>
        <dbReference type="Google" id="ProtNLM"/>
    </source>
</evidence>